<name>J3NTR4_GAET3</name>
<evidence type="ECO:0008006" key="5">
    <source>
        <dbReference type="Google" id="ProtNLM"/>
    </source>
</evidence>
<reference evidence="2" key="2">
    <citation type="submission" date="2010-07" db="EMBL/GenBank/DDBJ databases">
        <authorList>
            <consortium name="The Broad Institute Genome Sequencing Platform"/>
            <consortium name="Broad Institute Genome Sequencing Center for Infectious Disease"/>
            <person name="Ma L.-J."/>
            <person name="Dead R."/>
            <person name="Young S."/>
            <person name="Zeng Q."/>
            <person name="Koehrsen M."/>
            <person name="Alvarado L."/>
            <person name="Berlin A."/>
            <person name="Chapman S.B."/>
            <person name="Chen Z."/>
            <person name="Freedman E."/>
            <person name="Gellesch M."/>
            <person name="Goldberg J."/>
            <person name="Griggs A."/>
            <person name="Gujja S."/>
            <person name="Heilman E.R."/>
            <person name="Heiman D."/>
            <person name="Hepburn T."/>
            <person name="Howarth C."/>
            <person name="Jen D."/>
            <person name="Larson L."/>
            <person name="Mehta T."/>
            <person name="Neiman D."/>
            <person name="Pearson M."/>
            <person name="Roberts A."/>
            <person name="Saif S."/>
            <person name="Shea T."/>
            <person name="Shenoy N."/>
            <person name="Sisk P."/>
            <person name="Stolte C."/>
            <person name="Sykes S."/>
            <person name="Walk T."/>
            <person name="White J."/>
            <person name="Yandava C."/>
            <person name="Haas B."/>
            <person name="Nusbaum C."/>
            <person name="Birren B."/>
        </authorList>
    </citation>
    <scope>NUCLEOTIDE SEQUENCE</scope>
    <source>
        <strain evidence="2">R3-111a-1</strain>
    </source>
</reference>
<dbReference type="AlphaFoldDB" id="J3NTR4"/>
<gene>
    <name evidence="3" type="primary">20345122</name>
    <name evidence="2" type="ORF">GGTG_04664</name>
</gene>
<accession>J3NTR4</accession>
<reference evidence="3" key="5">
    <citation type="submission" date="2018-04" db="UniProtKB">
        <authorList>
            <consortium name="EnsemblFungi"/>
        </authorList>
    </citation>
    <scope>IDENTIFICATION</scope>
    <source>
        <strain evidence="3">R3-111a-1</strain>
    </source>
</reference>
<dbReference type="EnsemblFungi" id="EJT79579">
    <property type="protein sequence ID" value="EJT79579"/>
    <property type="gene ID" value="GGTG_04664"/>
</dbReference>
<dbReference type="OrthoDB" id="10252171at2759"/>
<dbReference type="STRING" id="644352.J3NTR4"/>
<dbReference type="HOGENOM" id="CLU_946796_0_0_1"/>
<dbReference type="eggNOG" id="ENOG502RP00">
    <property type="taxonomic scope" value="Eukaryota"/>
</dbReference>
<evidence type="ECO:0000313" key="4">
    <source>
        <dbReference type="Proteomes" id="UP000006039"/>
    </source>
</evidence>
<keyword evidence="4" id="KW-1185">Reference proteome</keyword>
<reference evidence="2" key="3">
    <citation type="submission" date="2010-09" db="EMBL/GenBank/DDBJ databases">
        <title>Annotation of Gaeumannomyces graminis var. tritici R3-111a-1.</title>
        <authorList>
            <consortium name="The Broad Institute Genome Sequencing Platform"/>
            <person name="Ma L.-J."/>
            <person name="Dead R."/>
            <person name="Young S.K."/>
            <person name="Zeng Q."/>
            <person name="Gargeya S."/>
            <person name="Fitzgerald M."/>
            <person name="Haas B."/>
            <person name="Abouelleil A."/>
            <person name="Alvarado L."/>
            <person name="Arachchi H.M."/>
            <person name="Berlin A."/>
            <person name="Brown A."/>
            <person name="Chapman S.B."/>
            <person name="Chen Z."/>
            <person name="Dunbar C."/>
            <person name="Freedman E."/>
            <person name="Gearin G."/>
            <person name="Gellesch M."/>
            <person name="Goldberg J."/>
            <person name="Griggs A."/>
            <person name="Gujja S."/>
            <person name="Heiman D."/>
            <person name="Howarth C."/>
            <person name="Larson L."/>
            <person name="Lui A."/>
            <person name="MacDonald P.J.P."/>
            <person name="Mehta T."/>
            <person name="Montmayeur A."/>
            <person name="Murphy C."/>
            <person name="Neiman D."/>
            <person name="Pearson M."/>
            <person name="Priest M."/>
            <person name="Roberts A."/>
            <person name="Saif S."/>
            <person name="Shea T."/>
            <person name="Shenoy N."/>
            <person name="Sisk P."/>
            <person name="Stolte C."/>
            <person name="Sykes S."/>
            <person name="Yandava C."/>
            <person name="Wortman J."/>
            <person name="Nusbaum C."/>
            <person name="Birren B."/>
        </authorList>
    </citation>
    <scope>NUCLEOTIDE SEQUENCE</scope>
    <source>
        <strain evidence="2">R3-111a-1</strain>
    </source>
</reference>
<evidence type="ECO:0000256" key="1">
    <source>
        <dbReference type="SAM" id="MobiDB-lite"/>
    </source>
</evidence>
<dbReference type="VEuPathDB" id="FungiDB:GGTG_04664"/>
<organism evidence="2">
    <name type="scientific">Gaeumannomyces tritici (strain R3-111a-1)</name>
    <name type="common">Wheat and barley take-all root rot fungus</name>
    <name type="synonym">Gaeumannomyces graminis var. tritici</name>
    <dbReference type="NCBI Taxonomy" id="644352"/>
    <lineage>
        <taxon>Eukaryota</taxon>
        <taxon>Fungi</taxon>
        <taxon>Dikarya</taxon>
        <taxon>Ascomycota</taxon>
        <taxon>Pezizomycotina</taxon>
        <taxon>Sordariomycetes</taxon>
        <taxon>Sordariomycetidae</taxon>
        <taxon>Magnaporthales</taxon>
        <taxon>Magnaporthaceae</taxon>
        <taxon>Gaeumannomyces</taxon>
    </lineage>
</organism>
<reference evidence="4" key="1">
    <citation type="submission" date="2010-07" db="EMBL/GenBank/DDBJ databases">
        <title>The genome sequence of Gaeumannomyces graminis var. tritici strain R3-111a-1.</title>
        <authorList>
            <consortium name="The Broad Institute Genome Sequencing Platform"/>
            <person name="Ma L.-J."/>
            <person name="Dead R."/>
            <person name="Young S."/>
            <person name="Zeng Q."/>
            <person name="Koehrsen M."/>
            <person name="Alvarado L."/>
            <person name="Berlin A."/>
            <person name="Chapman S.B."/>
            <person name="Chen Z."/>
            <person name="Freedman E."/>
            <person name="Gellesch M."/>
            <person name="Goldberg J."/>
            <person name="Griggs A."/>
            <person name="Gujja S."/>
            <person name="Heilman E.R."/>
            <person name="Heiman D."/>
            <person name="Hepburn T."/>
            <person name="Howarth C."/>
            <person name="Jen D."/>
            <person name="Larson L."/>
            <person name="Mehta T."/>
            <person name="Neiman D."/>
            <person name="Pearson M."/>
            <person name="Roberts A."/>
            <person name="Saif S."/>
            <person name="Shea T."/>
            <person name="Shenoy N."/>
            <person name="Sisk P."/>
            <person name="Stolte C."/>
            <person name="Sykes S."/>
            <person name="Walk T."/>
            <person name="White J."/>
            <person name="Yandava C."/>
            <person name="Haas B."/>
            <person name="Nusbaum C."/>
            <person name="Birren B."/>
        </authorList>
    </citation>
    <scope>NUCLEOTIDE SEQUENCE [LARGE SCALE GENOMIC DNA]</scope>
    <source>
        <strain evidence="4">R3-111a-1</strain>
    </source>
</reference>
<dbReference type="RefSeq" id="XP_009220724.1">
    <property type="nucleotide sequence ID" value="XM_009222460.1"/>
</dbReference>
<sequence length="294" mass="32316">MDSTDLDDVILFLLPHKGEGFEGAAFATSMPENKSRVVEARHNNNMAKPHSSIVTPRHEREGTELPEEYGLLENTDCLVLRFSHGARTSIGVVGGRAGHVDLVFQNIPGRQARSHLAFTLDETNMPIARNLGSTGGTKVTYNGEPGERLIAKGTHTPILNITDLLQFKVIVPHRDFASPGYIEKVDKFRLGTADRDRGRRDEDGLFEASSRGGGSFRKSQWSNRGLDDDDDDGKEGTLSLPFSRRTRRKYERMGAHGHGVCPLRSTRPSGASGNACRHPDSCPTANRSRPTKTT</sequence>
<reference evidence="3" key="4">
    <citation type="journal article" date="2015" name="G3 (Bethesda)">
        <title>Genome sequences of three phytopathogenic species of the Magnaporthaceae family of fungi.</title>
        <authorList>
            <person name="Okagaki L.H."/>
            <person name="Nunes C.C."/>
            <person name="Sailsbery J."/>
            <person name="Clay B."/>
            <person name="Brown D."/>
            <person name="John T."/>
            <person name="Oh Y."/>
            <person name="Young N."/>
            <person name="Fitzgerald M."/>
            <person name="Haas B.J."/>
            <person name="Zeng Q."/>
            <person name="Young S."/>
            <person name="Adiconis X."/>
            <person name="Fan L."/>
            <person name="Levin J.Z."/>
            <person name="Mitchell T.K."/>
            <person name="Okubara P.A."/>
            <person name="Farman M.L."/>
            <person name="Kohn L.M."/>
            <person name="Birren B."/>
            <person name="Ma L.-J."/>
            <person name="Dean R.A."/>
        </authorList>
    </citation>
    <scope>NUCLEOTIDE SEQUENCE</scope>
    <source>
        <strain evidence="3">R3-111a-1</strain>
    </source>
</reference>
<dbReference type="Proteomes" id="UP000006039">
    <property type="component" value="Unassembled WGS sequence"/>
</dbReference>
<feature type="compositionally biased region" description="Polar residues" evidence="1">
    <location>
        <begin position="283"/>
        <end position="294"/>
    </location>
</feature>
<evidence type="ECO:0000313" key="2">
    <source>
        <dbReference type="EMBL" id="EJT79579.1"/>
    </source>
</evidence>
<dbReference type="GeneID" id="20345122"/>
<proteinExistence type="predicted"/>
<feature type="region of interest" description="Disordered" evidence="1">
    <location>
        <begin position="195"/>
        <end position="294"/>
    </location>
</feature>
<dbReference type="EMBL" id="GL385396">
    <property type="protein sequence ID" value="EJT79579.1"/>
    <property type="molecule type" value="Genomic_DNA"/>
</dbReference>
<evidence type="ECO:0000313" key="3">
    <source>
        <dbReference type="EnsemblFungi" id="EJT79579"/>
    </source>
</evidence>
<protein>
    <recommendedName>
        <fullName evidence="5">FHA domain-containing protein</fullName>
    </recommendedName>
</protein>